<dbReference type="RefSeq" id="WP_208875962.1">
    <property type="nucleotide sequence ID" value="NZ_CP031320.1"/>
</dbReference>
<reference evidence="3 4" key="1">
    <citation type="submission" date="2018-07" db="EMBL/GenBank/DDBJ databases">
        <title>Draft genome of the type strain Streptomyces armeniacus ATCC 15676.</title>
        <authorList>
            <person name="Labana P."/>
            <person name="Gosse J.T."/>
            <person name="Boddy C.N."/>
        </authorList>
    </citation>
    <scope>NUCLEOTIDE SEQUENCE [LARGE SCALE GENOMIC DNA]</scope>
    <source>
        <strain evidence="3 4">ATCC 15676</strain>
    </source>
</reference>
<feature type="region of interest" description="Disordered" evidence="2">
    <location>
        <begin position="42"/>
        <end position="82"/>
    </location>
</feature>
<dbReference type="CDD" id="cd05829">
    <property type="entry name" value="Sortase_F"/>
    <property type="match status" value="1"/>
</dbReference>
<protein>
    <submittedName>
        <fullName evidence="3">Class F sortase</fullName>
    </submittedName>
</protein>
<dbReference type="InterPro" id="IPR042001">
    <property type="entry name" value="Sortase_F"/>
</dbReference>
<evidence type="ECO:0000313" key="4">
    <source>
        <dbReference type="Proteomes" id="UP000254425"/>
    </source>
</evidence>
<name>A0A345XK42_9ACTN</name>
<keyword evidence="1" id="KW-0378">Hydrolase</keyword>
<dbReference type="SUPFAM" id="SSF63817">
    <property type="entry name" value="Sortase"/>
    <property type="match status" value="1"/>
</dbReference>
<dbReference type="InterPro" id="IPR005754">
    <property type="entry name" value="Sortase"/>
</dbReference>
<keyword evidence="4" id="KW-1185">Reference proteome</keyword>
<accession>A0A345XK42</accession>
<dbReference type="KEGG" id="sarm:DVA86_04420"/>
<dbReference type="Gene3D" id="2.40.260.10">
    <property type="entry name" value="Sortase"/>
    <property type="match status" value="1"/>
</dbReference>
<dbReference type="GO" id="GO:0016787">
    <property type="term" value="F:hydrolase activity"/>
    <property type="evidence" value="ECO:0007669"/>
    <property type="project" value="UniProtKB-KW"/>
</dbReference>
<dbReference type="AlphaFoldDB" id="A0A345XK42"/>
<dbReference type="NCBIfam" id="NF033748">
    <property type="entry name" value="class_F_sortase"/>
    <property type="match status" value="1"/>
</dbReference>
<dbReference type="EMBL" id="CP031320">
    <property type="protein sequence ID" value="AXK32008.1"/>
    <property type="molecule type" value="Genomic_DNA"/>
</dbReference>
<sequence>MHRTGEDGRGLRARRPGGDRLALGCAAFALVLGLSLVRAVTGQDGGSGPPQPDAAAGRARTAYDPRAEGATTPLPRSRPANVRIPSIGVDAPLTRVGLERGGWVGAPPPDEPNLAGWYGGSAVPGARGTSVLVGHVDNRSGPAVFYDLGALRPGHTVRVRRADGRTAVFTVYAVEVHDKDRFPGDRVYRDTGRAELRVLTCGGGYRAGSGYQGNVVVFARLTGTE</sequence>
<dbReference type="Proteomes" id="UP000254425">
    <property type="component" value="Chromosome"/>
</dbReference>
<evidence type="ECO:0000313" key="3">
    <source>
        <dbReference type="EMBL" id="AXK32008.1"/>
    </source>
</evidence>
<evidence type="ECO:0000256" key="1">
    <source>
        <dbReference type="ARBA" id="ARBA00022801"/>
    </source>
</evidence>
<dbReference type="InterPro" id="IPR023365">
    <property type="entry name" value="Sortase_dom-sf"/>
</dbReference>
<organism evidence="3 4">
    <name type="scientific">Streptomyces armeniacus</name>
    <dbReference type="NCBI Taxonomy" id="83291"/>
    <lineage>
        <taxon>Bacteria</taxon>
        <taxon>Bacillati</taxon>
        <taxon>Actinomycetota</taxon>
        <taxon>Actinomycetes</taxon>
        <taxon>Kitasatosporales</taxon>
        <taxon>Streptomycetaceae</taxon>
        <taxon>Streptomyces</taxon>
    </lineage>
</organism>
<evidence type="ECO:0000256" key="2">
    <source>
        <dbReference type="SAM" id="MobiDB-lite"/>
    </source>
</evidence>
<dbReference type="Pfam" id="PF04203">
    <property type="entry name" value="Sortase"/>
    <property type="match status" value="1"/>
</dbReference>
<proteinExistence type="predicted"/>
<gene>
    <name evidence="3" type="ORF">DVA86_04420</name>
</gene>